<dbReference type="STRING" id="1630135.DAD186_19070"/>
<keyword evidence="1" id="KW-0812">Transmembrane</keyword>
<dbReference type="EMBL" id="CP012117">
    <property type="protein sequence ID" value="ANP28457.1"/>
    <property type="molecule type" value="Genomic_DNA"/>
</dbReference>
<proteinExistence type="predicted"/>
<feature type="transmembrane region" description="Helical" evidence="1">
    <location>
        <begin position="62"/>
        <end position="95"/>
    </location>
</feature>
<evidence type="ECO:0000313" key="3">
    <source>
        <dbReference type="Proteomes" id="UP000092596"/>
    </source>
</evidence>
<feature type="transmembrane region" description="Helical" evidence="1">
    <location>
        <begin position="155"/>
        <end position="188"/>
    </location>
</feature>
<accession>A0A1B0ZKN7</accession>
<reference evidence="2 3" key="1">
    <citation type="submission" date="2015-06" db="EMBL/GenBank/DDBJ databases">
        <title>Investigation of pathophysiology for high-risk pregnancy and development of treatment modality based on it.</title>
        <authorList>
            <person name="Kim B.-C."/>
            <person name="Lim S."/>
        </authorList>
    </citation>
    <scope>NUCLEOTIDE SEQUENCE [LARGE SCALE GENOMIC DNA]</scope>
    <source>
        <strain evidence="2 3">AD1-86</strain>
    </source>
</reference>
<dbReference type="KEGG" id="dva:DAD186_19070"/>
<dbReference type="RefSeq" id="WP_065248442.1">
    <property type="nucleotide sequence ID" value="NZ_CP012117.1"/>
</dbReference>
<protein>
    <submittedName>
        <fullName evidence="2">Uncharacterized protein</fullName>
    </submittedName>
</protein>
<keyword evidence="1" id="KW-1133">Transmembrane helix</keyword>
<gene>
    <name evidence="2" type="ORF">DAD186_19070</name>
</gene>
<feature type="transmembrane region" description="Helical" evidence="1">
    <location>
        <begin position="17"/>
        <end position="42"/>
    </location>
</feature>
<feature type="transmembrane region" description="Helical" evidence="1">
    <location>
        <begin position="107"/>
        <end position="135"/>
    </location>
</feature>
<organism evidence="2 3">
    <name type="scientific">Dermabacter vaginalis</name>
    <dbReference type="NCBI Taxonomy" id="1630135"/>
    <lineage>
        <taxon>Bacteria</taxon>
        <taxon>Bacillati</taxon>
        <taxon>Actinomycetota</taxon>
        <taxon>Actinomycetes</taxon>
        <taxon>Micrococcales</taxon>
        <taxon>Dermabacteraceae</taxon>
        <taxon>Dermabacter</taxon>
    </lineage>
</organism>
<sequence>MSLPSLTGGTHRTPAKIWIILATFALVCVVLGLCLAPAAMWLVPVGPESAWGHSPLAGFDQILLRIFAFLFVISVFLGAGNFAGLAAVPFAIAALTRCKGADRIGFALTAITFFILGPLLAVLSALAMVALSLVLATEVTSNPATGAVRTEWEGLRSLVVFGTFAVPLAIDLLRFAVLSFAGVIVYFADPRSDPAGSP</sequence>
<evidence type="ECO:0000256" key="1">
    <source>
        <dbReference type="SAM" id="Phobius"/>
    </source>
</evidence>
<dbReference type="AlphaFoldDB" id="A0A1B0ZKN7"/>
<name>A0A1B0ZKN7_9MICO</name>
<keyword evidence="1" id="KW-0472">Membrane</keyword>
<dbReference type="Proteomes" id="UP000092596">
    <property type="component" value="Chromosome"/>
</dbReference>
<evidence type="ECO:0000313" key="2">
    <source>
        <dbReference type="EMBL" id="ANP28457.1"/>
    </source>
</evidence>